<proteinExistence type="predicted"/>
<evidence type="ECO:0000256" key="1">
    <source>
        <dbReference type="SAM" id="MobiDB-lite"/>
    </source>
</evidence>
<comment type="caution">
    <text evidence="2">The sequence shown here is derived from an EMBL/GenBank/DDBJ whole genome shotgun (WGS) entry which is preliminary data.</text>
</comment>
<protein>
    <submittedName>
        <fullName evidence="2">Uncharacterized protein</fullName>
    </submittedName>
</protein>
<organism evidence="2 3">
    <name type="scientific">Chromatocurvus halotolerans</name>
    <dbReference type="NCBI Taxonomy" id="1132028"/>
    <lineage>
        <taxon>Bacteria</taxon>
        <taxon>Pseudomonadati</taxon>
        <taxon>Pseudomonadota</taxon>
        <taxon>Gammaproteobacteria</taxon>
        <taxon>Cellvibrionales</taxon>
        <taxon>Halieaceae</taxon>
        <taxon>Chromatocurvus</taxon>
    </lineage>
</organism>
<dbReference type="Proteomes" id="UP000294980">
    <property type="component" value="Unassembled WGS sequence"/>
</dbReference>
<name>A0A4V2SBJ3_9GAMM</name>
<gene>
    <name evidence="2" type="ORF">EV688_10778</name>
</gene>
<keyword evidence="3" id="KW-1185">Reference proteome</keyword>
<accession>A0A4V2SBJ3</accession>
<dbReference type="AlphaFoldDB" id="A0A4V2SBJ3"/>
<dbReference type="EMBL" id="SLWX01000007">
    <property type="protein sequence ID" value="TCO75660.1"/>
    <property type="molecule type" value="Genomic_DNA"/>
</dbReference>
<evidence type="ECO:0000313" key="2">
    <source>
        <dbReference type="EMBL" id="TCO75660.1"/>
    </source>
</evidence>
<feature type="compositionally biased region" description="Gly residues" evidence="1">
    <location>
        <begin position="125"/>
        <end position="136"/>
    </location>
</feature>
<feature type="region of interest" description="Disordered" evidence="1">
    <location>
        <begin position="114"/>
        <end position="136"/>
    </location>
</feature>
<sequence>MYHASFIPDDKKTMRVVLFEDRSGRSTGRRLPLTGGPDRAAPTRWGLRRMSAWCTAGVAAFLASCTQTAQERSEPSVAAPVDFSGHWELNFAQSDNVQAQMSALVRNLRKQAERQAAMRSERGGRGGPGVVLGGSGTDSAPSVIGLARMAELITESQLFEVEQSRTRIQVKREGNFALTCDFLRQATSVRDLGVGREACGWDGSQLVFRIALPEGLSIRHRFSLAPSGDQLGVYTTVFSDRVSSPFSVQRVYNRFEPGDRGYRCEMTVTRGRVCTTESK</sequence>
<reference evidence="2 3" key="1">
    <citation type="submission" date="2019-03" db="EMBL/GenBank/DDBJ databases">
        <title>Genomic Encyclopedia of Type Strains, Phase IV (KMG-IV): sequencing the most valuable type-strain genomes for metagenomic binning, comparative biology and taxonomic classification.</title>
        <authorList>
            <person name="Goeker M."/>
        </authorList>
    </citation>
    <scope>NUCLEOTIDE SEQUENCE [LARGE SCALE GENOMIC DNA]</scope>
    <source>
        <strain evidence="2 3">DSM 23344</strain>
    </source>
</reference>
<evidence type="ECO:0000313" key="3">
    <source>
        <dbReference type="Proteomes" id="UP000294980"/>
    </source>
</evidence>